<dbReference type="Gene3D" id="3.30.710.10">
    <property type="entry name" value="Potassium Channel Kv1.1, Chain A"/>
    <property type="match status" value="1"/>
</dbReference>
<dbReference type="InParanoid" id="A0A0H2RAL8"/>
<dbReference type="CDD" id="cd18186">
    <property type="entry name" value="BTB_POZ_ZBTB_KLHL-like"/>
    <property type="match status" value="1"/>
</dbReference>
<dbReference type="OrthoDB" id="3238622at2759"/>
<keyword evidence="3" id="KW-1185">Reference proteome</keyword>
<reference evidence="2 3" key="1">
    <citation type="submission" date="2015-04" db="EMBL/GenBank/DDBJ databases">
        <title>Complete genome sequence of Schizopora paradoxa KUC8140, a cosmopolitan wood degrader in East Asia.</title>
        <authorList>
            <consortium name="DOE Joint Genome Institute"/>
            <person name="Min B."/>
            <person name="Park H."/>
            <person name="Jang Y."/>
            <person name="Kim J.-J."/>
            <person name="Kim K.H."/>
            <person name="Pangilinan J."/>
            <person name="Lipzen A."/>
            <person name="Riley R."/>
            <person name="Grigoriev I.V."/>
            <person name="Spatafora J.W."/>
            <person name="Choi I.-G."/>
        </authorList>
    </citation>
    <scope>NUCLEOTIDE SEQUENCE [LARGE SCALE GENOMIC DNA]</scope>
    <source>
        <strain evidence="2 3">KUC8140</strain>
    </source>
</reference>
<sequence>MSRPNYHSDFKDEGDLILISRDEVLFRVHSAILTAASSVFGSMLEIPRDADEQAANTPIPLTEDAVTLTFILRCICPHVALPFRDCLTHTELCDIAEAADKYDVPRALDLLHKFVHFQWDALSAQAQSIQIYALACRFKWDDLIWKSSRATLRTNINRADNAPFMRGELGQDDLVTLLELHWARKELLFRLVHIGRTFSVAWSNSRPEHGHICPCGSRLGVAEKAADKAFSILRSRVLAYLDEYPLGSDLWTKRYWEQEARDLLSITCIDCGTCVFDVSRILKHMESHDFAMKLAKVEGIYTSKPSPTSKS</sequence>
<dbReference type="EMBL" id="KQ086199">
    <property type="protein sequence ID" value="KLO06523.1"/>
    <property type="molecule type" value="Genomic_DNA"/>
</dbReference>
<dbReference type="InterPro" id="IPR013087">
    <property type="entry name" value="Znf_C2H2_type"/>
</dbReference>
<protein>
    <recommendedName>
        <fullName evidence="1">C2H2-type domain-containing protein</fullName>
    </recommendedName>
</protein>
<accession>A0A0H2RAL8</accession>
<gene>
    <name evidence="2" type="ORF">SCHPADRAFT_687492</name>
</gene>
<evidence type="ECO:0000313" key="3">
    <source>
        <dbReference type="Proteomes" id="UP000053477"/>
    </source>
</evidence>
<feature type="domain" description="C2H2-type" evidence="1">
    <location>
        <begin position="268"/>
        <end position="288"/>
    </location>
</feature>
<evidence type="ECO:0000313" key="2">
    <source>
        <dbReference type="EMBL" id="KLO06523.1"/>
    </source>
</evidence>
<dbReference type="InterPro" id="IPR000210">
    <property type="entry name" value="BTB/POZ_dom"/>
</dbReference>
<evidence type="ECO:0000259" key="1">
    <source>
        <dbReference type="PROSITE" id="PS00028"/>
    </source>
</evidence>
<name>A0A0H2RAL8_9AGAM</name>
<dbReference type="InterPro" id="IPR011333">
    <property type="entry name" value="SKP1/BTB/POZ_sf"/>
</dbReference>
<dbReference type="Proteomes" id="UP000053477">
    <property type="component" value="Unassembled WGS sequence"/>
</dbReference>
<proteinExistence type="predicted"/>
<organism evidence="2 3">
    <name type="scientific">Schizopora paradoxa</name>
    <dbReference type="NCBI Taxonomy" id="27342"/>
    <lineage>
        <taxon>Eukaryota</taxon>
        <taxon>Fungi</taxon>
        <taxon>Dikarya</taxon>
        <taxon>Basidiomycota</taxon>
        <taxon>Agaricomycotina</taxon>
        <taxon>Agaricomycetes</taxon>
        <taxon>Hymenochaetales</taxon>
        <taxon>Schizoporaceae</taxon>
        <taxon>Schizopora</taxon>
    </lineage>
</organism>
<dbReference type="PROSITE" id="PS00028">
    <property type="entry name" value="ZINC_FINGER_C2H2_1"/>
    <property type="match status" value="1"/>
</dbReference>
<dbReference type="Pfam" id="PF00651">
    <property type="entry name" value="BTB"/>
    <property type="match status" value="1"/>
</dbReference>
<dbReference type="STRING" id="27342.A0A0H2RAL8"/>
<dbReference type="SUPFAM" id="SSF54695">
    <property type="entry name" value="POZ domain"/>
    <property type="match status" value="1"/>
</dbReference>
<dbReference type="AlphaFoldDB" id="A0A0H2RAL8"/>